<keyword evidence="5 10" id="KW-0812">Transmembrane</keyword>
<evidence type="ECO:0000256" key="7">
    <source>
        <dbReference type="ARBA" id="ARBA00023136"/>
    </source>
</evidence>
<feature type="transmembrane region" description="Helical" evidence="10">
    <location>
        <begin position="372"/>
        <end position="389"/>
    </location>
</feature>
<protein>
    <submittedName>
        <fullName evidence="11">MBOAT family O-acyltransferase</fullName>
    </submittedName>
</protein>
<dbReference type="RefSeq" id="WP_204820556.1">
    <property type="nucleotide sequence ID" value="NZ_JANHOF010000013.1"/>
</dbReference>
<dbReference type="InterPro" id="IPR028362">
    <property type="entry name" value="AlgI"/>
</dbReference>
<evidence type="ECO:0000256" key="6">
    <source>
        <dbReference type="ARBA" id="ARBA00022989"/>
    </source>
</evidence>
<reference evidence="11 12" key="1">
    <citation type="submission" date="2024-09" db="EMBL/GenBank/DDBJ databases">
        <authorList>
            <person name="Sun Q."/>
            <person name="Mori K."/>
        </authorList>
    </citation>
    <scope>NUCLEOTIDE SEQUENCE [LARGE SCALE GENOMIC DNA]</scope>
    <source>
        <strain evidence="11 12">CCM 4839</strain>
    </source>
</reference>
<evidence type="ECO:0000256" key="10">
    <source>
        <dbReference type="SAM" id="Phobius"/>
    </source>
</evidence>
<dbReference type="Pfam" id="PF03062">
    <property type="entry name" value="MBOAT"/>
    <property type="match status" value="1"/>
</dbReference>
<evidence type="ECO:0000256" key="2">
    <source>
        <dbReference type="ARBA" id="ARBA00010323"/>
    </source>
</evidence>
<proteinExistence type="inferred from homology"/>
<evidence type="ECO:0000313" key="12">
    <source>
        <dbReference type="Proteomes" id="UP001589818"/>
    </source>
</evidence>
<dbReference type="InterPro" id="IPR051085">
    <property type="entry name" value="MB_O-acyltransferase"/>
</dbReference>
<feature type="transmembrane region" description="Helical" evidence="10">
    <location>
        <begin position="236"/>
        <end position="258"/>
    </location>
</feature>
<gene>
    <name evidence="11" type="ORF">ACFFJ8_20675</name>
</gene>
<comment type="subcellular location">
    <subcellularLocation>
        <location evidence="1">Cell membrane</location>
        <topology evidence="1">Multi-pass membrane protein</topology>
    </subcellularLocation>
</comment>
<evidence type="ECO:0000256" key="1">
    <source>
        <dbReference type="ARBA" id="ARBA00004651"/>
    </source>
</evidence>
<keyword evidence="7 9" id="KW-0472">Membrane</keyword>
<feature type="transmembrane region" description="Helical" evidence="10">
    <location>
        <begin position="166"/>
        <end position="186"/>
    </location>
</feature>
<sequence>MLFNSYVFIFAFLPVTVVVYFLLNRFRLSDAAKVWLALSSLFFYGWWDVKYVPLILASIAFNYTIGRLLMRHKSGDPATGDGQASYLNEHNRGKRKALLTFGIISNIGLLIYYKYADFFLSNINDMTGSSFPLLKLILPLGISFFTFTQIAFLVDAYRRKAREANIVNYVLFVTFYPHLIAGPILHHSEMMPQFDRVRSKVWSWRNASLGVYVFCIGLFKKVVIADSFAGYANDGFATATSFVDTWVASLSYTFQLYFDFSGYTDMAIGAALLFNIRLPQNFNSPYKALNIQDFWRRWHMTLSRFLRDYIYIPLGGNRKGEPRMLFNISMVFVVGGLWHGAGWTFLIWGCLHGIGSVIHRLWTRLGIKMPKWLAWLITFLFINFTWVFFRAASYDQAVRILRGMSGLEGIMPTMAMLKLLLPAIVMILIFFPIAVFARNSSERMQTYRPTWRTGVAMALLFIISLLYFNRISEFLYFNF</sequence>
<dbReference type="InterPro" id="IPR004299">
    <property type="entry name" value="MBOAT_fam"/>
</dbReference>
<dbReference type="PIRSF" id="PIRSF016636">
    <property type="entry name" value="AlgI_DltB"/>
    <property type="match status" value="1"/>
</dbReference>
<dbReference type="PANTHER" id="PTHR13285:SF23">
    <property type="entry name" value="TEICHOIC ACID D-ALANYLTRANSFERASE"/>
    <property type="match status" value="1"/>
</dbReference>
<feature type="transmembrane region" description="Helical" evidence="10">
    <location>
        <begin position="449"/>
        <end position="468"/>
    </location>
</feature>
<dbReference type="PANTHER" id="PTHR13285">
    <property type="entry name" value="ACYLTRANSFERASE"/>
    <property type="match status" value="1"/>
</dbReference>
<feature type="transmembrane region" description="Helical" evidence="10">
    <location>
        <begin position="6"/>
        <end position="23"/>
    </location>
</feature>
<evidence type="ECO:0000256" key="5">
    <source>
        <dbReference type="ARBA" id="ARBA00022692"/>
    </source>
</evidence>
<organism evidence="11 12">
    <name type="scientific">Paenibacillus mendelii</name>
    <dbReference type="NCBI Taxonomy" id="206163"/>
    <lineage>
        <taxon>Bacteria</taxon>
        <taxon>Bacillati</taxon>
        <taxon>Bacillota</taxon>
        <taxon>Bacilli</taxon>
        <taxon>Bacillales</taxon>
        <taxon>Paenibacillaceae</taxon>
        <taxon>Paenibacillus</taxon>
    </lineage>
</organism>
<feature type="transmembrane region" description="Helical" evidence="10">
    <location>
        <begin position="324"/>
        <end position="351"/>
    </location>
</feature>
<keyword evidence="4 9" id="KW-0808">Transferase</keyword>
<evidence type="ECO:0000313" key="11">
    <source>
        <dbReference type="EMBL" id="MFC0393770.1"/>
    </source>
</evidence>
<feature type="transmembrane region" description="Helical" evidence="10">
    <location>
        <begin position="97"/>
        <end position="116"/>
    </location>
</feature>
<keyword evidence="3 9" id="KW-1003">Cell membrane</keyword>
<feature type="transmembrane region" description="Helical" evidence="10">
    <location>
        <begin position="409"/>
        <end position="437"/>
    </location>
</feature>
<evidence type="ECO:0000256" key="8">
    <source>
        <dbReference type="ARBA" id="ARBA00023315"/>
    </source>
</evidence>
<dbReference type="Proteomes" id="UP001589818">
    <property type="component" value="Unassembled WGS sequence"/>
</dbReference>
<evidence type="ECO:0000256" key="3">
    <source>
        <dbReference type="ARBA" id="ARBA00022475"/>
    </source>
</evidence>
<feature type="transmembrane region" description="Helical" evidence="10">
    <location>
        <begin position="206"/>
        <end position="224"/>
    </location>
</feature>
<evidence type="ECO:0000256" key="9">
    <source>
        <dbReference type="PIRNR" id="PIRNR016636"/>
    </source>
</evidence>
<accession>A0ABV6JCY8</accession>
<name>A0ABV6JCY8_9BACL</name>
<feature type="transmembrane region" description="Helical" evidence="10">
    <location>
        <begin position="53"/>
        <end position="70"/>
    </location>
</feature>
<comment type="caution">
    <text evidence="11">The sequence shown here is derived from an EMBL/GenBank/DDBJ whole genome shotgun (WGS) entry which is preliminary data.</text>
</comment>
<feature type="transmembrane region" description="Helical" evidence="10">
    <location>
        <begin position="136"/>
        <end position="154"/>
    </location>
</feature>
<evidence type="ECO:0000256" key="4">
    <source>
        <dbReference type="ARBA" id="ARBA00022679"/>
    </source>
</evidence>
<keyword evidence="12" id="KW-1185">Reference proteome</keyword>
<dbReference type="EMBL" id="JBHLVF010000034">
    <property type="protein sequence ID" value="MFC0393770.1"/>
    <property type="molecule type" value="Genomic_DNA"/>
</dbReference>
<dbReference type="PIRSF" id="PIRSF500217">
    <property type="entry name" value="AlgI"/>
    <property type="match status" value="1"/>
</dbReference>
<keyword evidence="8 9" id="KW-0012">Acyltransferase</keyword>
<keyword evidence="6 10" id="KW-1133">Transmembrane helix</keyword>
<comment type="similarity">
    <text evidence="2 9">Belongs to the membrane-bound acyltransferase family.</text>
</comment>
<dbReference type="InterPro" id="IPR024194">
    <property type="entry name" value="Ac/AlaTfrase_AlgI/DltB"/>
</dbReference>